<reference evidence="1" key="1">
    <citation type="journal article" date="2020" name="Stud. Mycol.">
        <title>101 Dothideomycetes genomes: a test case for predicting lifestyles and emergence of pathogens.</title>
        <authorList>
            <person name="Haridas S."/>
            <person name="Albert R."/>
            <person name="Binder M."/>
            <person name="Bloem J."/>
            <person name="Labutti K."/>
            <person name="Salamov A."/>
            <person name="Andreopoulos B."/>
            <person name="Baker S."/>
            <person name="Barry K."/>
            <person name="Bills G."/>
            <person name="Bluhm B."/>
            <person name="Cannon C."/>
            <person name="Castanera R."/>
            <person name="Culley D."/>
            <person name="Daum C."/>
            <person name="Ezra D."/>
            <person name="Gonzalez J."/>
            <person name="Henrissat B."/>
            <person name="Kuo A."/>
            <person name="Liang C."/>
            <person name="Lipzen A."/>
            <person name="Lutzoni F."/>
            <person name="Magnuson J."/>
            <person name="Mondo S."/>
            <person name="Nolan M."/>
            <person name="Ohm R."/>
            <person name="Pangilinan J."/>
            <person name="Park H.-J."/>
            <person name="Ramirez L."/>
            <person name="Alfaro M."/>
            <person name="Sun H."/>
            <person name="Tritt A."/>
            <person name="Yoshinaga Y."/>
            <person name="Zwiers L.-H."/>
            <person name="Turgeon B."/>
            <person name="Goodwin S."/>
            <person name="Spatafora J."/>
            <person name="Crous P."/>
            <person name="Grigoriev I."/>
        </authorList>
    </citation>
    <scope>NUCLEOTIDE SEQUENCE</scope>
    <source>
        <strain evidence="1">ATCC 200398</strain>
    </source>
</reference>
<evidence type="ECO:0000313" key="1">
    <source>
        <dbReference type="EMBL" id="KAF2464587.1"/>
    </source>
</evidence>
<proteinExistence type="predicted"/>
<sequence length="291" mass="32884">MATETTTTAALCSQETDIISTTLTFWKNLTSPPAPLDFTQPGTEKIFDDLNKLNETVPIMIHDIRGCESNFSLEKNGFQYVDHDIPGLEKCKTDDEIREVLIPATEELVKKITGAYRTLVFTHRIRNLASDTSKRADNRAPAHSVHTDFTSAGALQHLSTVIKDPDTLTSLTNPNIRVLAINVWRPLKRIQKDPLAICDWRSFNPSCIIPNRMIFPGGFWNELGKVKYEAGQKWYTLKGQMPSEPVVFKQFDSRVPEGGMTVPHSAFVDPEWVDKEARESVEIKMFAFVEE</sequence>
<protein>
    <submittedName>
        <fullName evidence="1">Uncharacterized protein</fullName>
    </submittedName>
</protein>
<organism evidence="1 2">
    <name type="scientific">Lindgomyces ingoldianus</name>
    <dbReference type="NCBI Taxonomy" id="673940"/>
    <lineage>
        <taxon>Eukaryota</taxon>
        <taxon>Fungi</taxon>
        <taxon>Dikarya</taxon>
        <taxon>Ascomycota</taxon>
        <taxon>Pezizomycotina</taxon>
        <taxon>Dothideomycetes</taxon>
        <taxon>Pleosporomycetidae</taxon>
        <taxon>Pleosporales</taxon>
        <taxon>Lindgomycetaceae</taxon>
        <taxon>Lindgomyces</taxon>
    </lineage>
</organism>
<keyword evidence="2" id="KW-1185">Reference proteome</keyword>
<dbReference type="Proteomes" id="UP000799755">
    <property type="component" value="Unassembled WGS sequence"/>
</dbReference>
<evidence type="ECO:0000313" key="2">
    <source>
        <dbReference type="Proteomes" id="UP000799755"/>
    </source>
</evidence>
<comment type="caution">
    <text evidence="1">The sequence shown here is derived from an EMBL/GenBank/DDBJ whole genome shotgun (WGS) entry which is preliminary data.</text>
</comment>
<accession>A0ACB6QEN4</accession>
<name>A0ACB6QEN4_9PLEO</name>
<dbReference type="EMBL" id="MU003535">
    <property type="protein sequence ID" value="KAF2464587.1"/>
    <property type="molecule type" value="Genomic_DNA"/>
</dbReference>
<gene>
    <name evidence="1" type="ORF">BDR25DRAFT_271583</name>
</gene>